<keyword evidence="2" id="KW-0723">Serine/threonine-protein kinase</keyword>
<comment type="catalytic activity">
    <reaction evidence="7">
        <text>L-threonyl-[protein] + ATP = O-phospho-L-threonyl-[protein] + ADP + H(+)</text>
        <dbReference type="Rhea" id="RHEA:46608"/>
        <dbReference type="Rhea" id="RHEA-COMP:11060"/>
        <dbReference type="Rhea" id="RHEA-COMP:11605"/>
        <dbReference type="ChEBI" id="CHEBI:15378"/>
        <dbReference type="ChEBI" id="CHEBI:30013"/>
        <dbReference type="ChEBI" id="CHEBI:30616"/>
        <dbReference type="ChEBI" id="CHEBI:61977"/>
        <dbReference type="ChEBI" id="CHEBI:456216"/>
        <dbReference type="EC" id="2.7.11.1"/>
    </reaction>
</comment>
<evidence type="ECO:0000256" key="4">
    <source>
        <dbReference type="ARBA" id="ARBA00022741"/>
    </source>
</evidence>
<dbReference type="InterPro" id="IPR018934">
    <property type="entry name" value="RIO_dom"/>
</dbReference>
<keyword evidence="11" id="KW-1185">Reference proteome</keyword>
<dbReference type="KEGG" id="ffu:CLAFUR5_12453"/>
<keyword evidence="6" id="KW-0067">ATP-binding</keyword>
<dbReference type="GO" id="GO:0004674">
    <property type="term" value="F:protein serine/threonine kinase activity"/>
    <property type="evidence" value="ECO:0007669"/>
    <property type="project" value="UniProtKB-KW"/>
</dbReference>
<dbReference type="Pfam" id="PF01163">
    <property type="entry name" value="RIO1"/>
    <property type="match status" value="1"/>
</dbReference>
<evidence type="ECO:0000256" key="5">
    <source>
        <dbReference type="ARBA" id="ARBA00022777"/>
    </source>
</evidence>
<dbReference type="Gene3D" id="1.10.510.10">
    <property type="entry name" value="Transferase(Phosphotransferase) domain 1"/>
    <property type="match status" value="1"/>
</dbReference>
<dbReference type="GO" id="GO:0005524">
    <property type="term" value="F:ATP binding"/>
    <property type="evidence" value="ECO:0007669"/>
    <property type="project" value="UniProtKB-KW"/>
</dbReference>
<accession>A0A9Q8PH85</accession>
<dbReference type="EMBL" id="CP090172">
    <property type="protein sequence ID" value="UJO22470.1"/>
    <property type="molecule type" value="Genomic_DNA"/>
</dbReference>
<dbReference type="OrthoDB" id="2687876at2759"/>
<reference evidence="10" key="2">
    <citation type="journal article" date="2022" name="Microb. Genom.">
        <title>A chromosome-scale genome assembly of the tomato pathogen Cladosporium fulvum reveals a compartmentalized genome architecture and the presence of a dispensable chromosome.</title>
        <authorList>
            <person name="Zaccaron A.Z."/>
            <person name="Chen L.H."/>
            <person name="Samaras A."/>
            <person name="Stergiopoulos I."/>
        </authorList>
    </citation>
    <scope>NUCLEOTIDE SEQUENCE</scope>
    <source>
        <strain evidence="10">Race5_Kim</strain>
    </source>
</reference>
<evidence type="ECO:0000256" key="1">
    <source>
        <dbReference type="ARBA" id="ARBA00012513"/>
    </source>
</evidence>
<dbReference type="OMA" id="FFCETRR"/>
<dbReference type="InterPro" id="IPR011009">
    <property type="entry name" value="Kinase-like_dom_sf"/>
</dbReference>
<comment type="catalytic activity">
    <reaction evidence="8">
        <text>L-seryl-[protein] + ATP = O-phospho-L-seryl-[protein] + ADP + H(+)</text>
        <dbReference type="Rhea" id="RHEA:17989"/>
        <dbReference type="Rhea" id="RHEA-COMP:9863"/>
        <dbReference type="Rhea" id="RHEA-COMP:11604"/>
        <dbReference type="ChEBI" id="CHEBI:15378"/>
        <dbReference type="ChEBI" id="CHEBI:29999"/>
        <dbReference type="ChEBI" id="CHEBI:30616"/>
        <dbReference type="ChEBI" id="CHEBI:83421"/>
        <dbReference type="ChEBI" id="CHEBI:456216"/>
        <dbReference type="EC" id="2.7.11.1"/>
    </reaction>
</comment>
<proteinExistence type="predicted"/>
<evidence type="ECO:0000313" key="10">
    <source>
        <dbReference type="EMBL" id="UJO22470.1"/>
    </source>
</evidence>
<gene>
    <name evidence="10" type="ORF">CLAFUR5_12453</name>
</gene>
<evidence type="ECO:0000256" key="6">
    <source>
        <dbReference type="ARBA" id="ARBA00022840"/>
    </source>
</evidence>
<keyword evidence="4" id="KW-0547">Nucleotide-binding</keyword>
<dbReference type="SUPFAM" id="SSF56112">
    <property type="entry name" value="Protein kinase-like (PK-like)"/>
    <property type="match status" value="1"/>
</dbReference>
<evidence type="ECO:0000256" key="8">
    <source>
        <dbReference type="ARBA" id="ARBA00048679"/>
    </source>
</evidence>
<protein>
    <recommendedName>
        <fullName evidence="1">non-specific serine/threonine protein kinase</fullName>
        <ecNumber evidence="1">2.7.11.1</ecNumber>
    </recommendedName>
</protein>
<feature type="domain" description="RIO-type" evidence="9">
    <location>
        <begin position="138"/>
        <end position="185"/>
    </location>
</feature>
<reference evidence="10" key="1">
    <citation type="submission" date="2021-12" db="EMBL/GenBank/DDBJ databases">
        <authorList>
            <person name="Zaccaron A."/>
            <person name="Stergiopoulos I."/>
        </authorList>
    </citation>
    <scope>NUCLEOTIDE SEQUENCE</scope>
    <source>
        <strain evidence="10">Race5_Kim</strain>
    </source>
</reference>
<dbReference type="RefSeq" id="XP_047766836.1">
    <property type="nucleotide sequence ID" value="XM_047911601.1"/>
</dbReference>
<name>A0A9Q8PH85_PASFU</name>
<sequence>MLPPLPAGDWNDAYITRNDESGEPYFQKVVRTQIPGVESSWHAETFEYLSLKLGSKLRTNVYEAQLPGSSHTVVAKFARFSWEVGYLDKECAAHQWIEGKSIGPSFLGNISEEGRTIGFVLEHIAGAHHASPTDYAACKQVLSELHQLGIVHGDVNKHNFLAVDNRAVLIDFDGAYRTQDKQAFEKQMQSLEMQLAEASGRGGVSTVDS</sequence>
<evidence type="ECO:0000256" key="3">
    <source>
        <dbReference type="ARBA" id="ARBA00022679"/>
    </source>
</evidence>
<evidence type="ECO:0000313" key="11">
    <source>
        <dbReference type="Proteomes" id="UP000756132"/>
    </source>
</evidence>
<evidence type="ECO:0000256" key="2">
    <source>
        <dbReference type="ARBA" id="ARBA00022527"/>
    </source>
</evidence>
<evidence type="ECO:0000256" key="7">
    <source>
        <dbReference type="ARBA" id="ARBA00047899"/>
    </source>
</evidence>
<dbReference type="AlphaFoldDB" id="A0A9Q8PH85"/>
<keyword evidence="5" id="KW-0418">Kinase</keyword>
<dbReference type="GeneID" id="71992331"/>
<keyword evidence="3" id="KW-0808">Transferase</keyword>
<dbReference type="Proteomes" id="UP000756132">
    <property type="component" value="Chromosome 10"/>
</dbReference>
<evidence type="ECO:0000259" key="9">
    <source>
        <dbReference type="Pfam" id="PF01163"/>
    </source>
</evidence>
<organism evidence="10 11">
    <name type="scientific">Passalora fulva</name>
    <name type="common">Tomato leaf mold</name>
    <name type="synonym">Cladosporium fulvum</name>
    <dbReference type="NCBI Taxonomy" id="5499"/>
    <lineage>
        <taxon>Eukaryota</taxon>
        <taxon>Fungi</taxon>
        <taxon>Dikarya</taxon>
        <taxon>Ascomycota</taxon>
        <taxon>Pezizomycotina</taxon>
        <taxon>Dothideomycetes</taxon>
        <taxon>Dothideomycetidae</taxon>
        <taxon>Mycosphaerellales</taxon>
        <taxon>Mycosphaerellaceae</taxon>
        <taxon>Fulvia</taxon>
    </lineage>
</organism>
<dbReference type="EC" id="2.7.11.1" evidence="1"/>